<gene>
    <name evidence="2" type="ORF">DILT_LOCUS17832</name>
</gene>
<protein>
    <submittedName>
        <fullName evidence="2">Uncharacterized protein</fullName>
    </submittedName>
</protein>
<dbReference type="EMBL" id="UYRU01095110">
    <property type="protein sequence ID" value="VDN39316.1"/>
    <property type="molecule type" value="Genomic_DNA"/>
</dbReference>
<feature type="region of interest" description="Disordered" evidence="1">
    <location>
        <begin position="1"/>
        <end position="21"/>
    </location>
</feature>
<keyword evidence="3" id="KW-1185">Reference proteome</keyword>
<reference evidence="2 3" key="1">
    <citation type="submission" date="2018-11" db="EMBL/GenBank/DDBJ databases">
        <authorList>
            <consortium name="Pathogen Informatics"/>
        </authorList>
    </citation>
    <scope>NUCLEOTIDE SEQUENCE [LARGE SCALE GENOMIC DNA]</scope>
</reference>
<feature type="compositionally biased region" description="Basic and acidic residues" evidence="1">
    <location>
        <begin position="1"/>
        <end position="10"/>
    </location>
</feature>
<evidence type="ECO:0000256" key="1">
    <source>
        <dbReference type="SAM" id="MobiDB-lite"/>
    </source>
</evidence>
<dbReference type="AlphaFoldDB" id="A0A3P7R8D6"/>
<organism evidence="2 3">
    <name type="scientific">Dibothriocephalus latus</name>
    <name type="common">Fish tapeworm</name>
    <name type="synonym">Diphyllobothrium latum</name>
    <dbReference type="NCBI Taxonomy" id="60516"/>
    <lineage>
        <taxon>Eukaryota</taxon>
        <taxon>Metazoa</taxon>
        <taxon>Spiralia</taxon>
        <taxon>Lophotrochozoa</taxon>
        <taxon>Platyhelminthes</taxon>
        <taxon>Cestoda</taxon>
        <taxon>Eucestoda</taxon>
        <taxon>Diphyllobothriidea</taxon>
        <taxon>Diphyllobothriidae</taxon>
        <taxon>Dibothriocephalus</taxon>
    </lineage>
</organism>
<evidence type="ECO:0000313" key="2">
    <source>
        <dbReference type="EMBL" id="VDN39316.1"/>
    </source>
</evidence>
<proteinExistence type="predicted"/>
<accession>A0A3P7R8D6</accession>
<name>A0A3P7R8D6_DIBLA</name>
<evidence type="ECO:0000313" key="3">
    <source>
        <dbReference type="Proteomes" id="UP000281553"/>
    </source>
</evidence>
<sequence length="60" mass="6813">MAGAIDDRYRPPKWQETAQNRSSETLFGNIEVYDPMLVDDYEVNGKGHATDLHPFSPISM</sequence>
<dbReference type="Proteomes" id="UP000281553">
    <property type="component" value="Unassembled WGS sequence"/>
</dbReference>